<protein>
    <recommendedName>
        <fullName evidence="4">Rrf2 family transcriptional regulator</fullName>
    </recommendedName>
</protein>
<keyword evidence="1" id="KW-0238">DNA-binding</keyword>
<dbReference type="Pfam" id="PF02082">
    <property type="entry name" value="Rrf2"/>
    <property type="match status" value="1"/>
</dbReference>
<evidence type="ECO:0000256" key="1">
    <source>
        <dbReference type="ARBA" id="ARBA00023125"/>
    </source>
</evidence>
<sequence length="127" mass="13955">MFRLSQKADYGLILLSSLRGAKNNTSIAKIATKHKISSKFMSQIAQELKKAGILTSKEGVTGGYSLAKQANQIRILDVLKVLEGELVEGKCFEEGHECTCGAGEMWQEMKMEMEKSIGKKTVADLTK</sequence>
<dbReference type="SUPFAM" id="SSF46785">
    <property type="entry name" value="Winged helix' DNA-binding domain"/>
    <property type="match status" value="1"/>
</dbReference>
<dbReference type="InterPro" id="IPR036388">
    <property type="entry name" value="WH-like_DNA-bd_sf"/>
</dbReference>
<dbReference type="PANTHER" id="PTHR33221">
    <property type="entry name" value="WINGED HELIX-TURN-HELIX TRANSCRIPTIONAL REGULATOR, RRF2 FAMILY"/>
    <property type="match status" value="1"/>
</dbReference>
<dbReference type="Proteomes" id="UP000178336">
    <property type="component" value="Unassembled WGS sequence"/>
</dbReference>
<dbReference type="InterPro" id="IPR030489">
    <property type="entry name" value="TR_Rrf2-type_CS"/>
</dbReference>
<dbReference type="InterPro" id="IPR036390">
    <property type="entry name" value="WH_DNA-bd_sf"/>
</dbReference>
<evidence type="ECO:0008006" key="4">
    <source>
        <dbReference type="Google" id="ProtNLM"/>
    </source>
</evidence>
<gene>
    <name evidence="2" type="ORF">A3A48_00415</name>
</gene>
<dbReference type="InterPro" id="IPR000944">
    <property type="entry name" value="Tscrpt_reg_Rrf2"/>
</dbReference>
<accession>A0A1F5GRL6</accession>
<dbReference type="STRING" id="1797724.A3A48_00415"/>
<proteinExistence type="predicted"/>
<dbReference type="PROSITE" id="PS01332">
    <property type="entry name" value="HTH_RRF2_1"/>
    <property type="match status" value="1"/>
</dbReference>
<dbReference type="PANTHER" id="PTHR33221:SF5">
    <property type="entry name" value="HTH-TYPE TRANSCRIPTIONAL REGULATOR ISCR"/>
    <property type="match status" value="1"/>
</dbReference>
<dbReference type="EMBL" id="MFBN01000046">
    <property type="protein sequence ID" value="OGD94513.1"/>
    <property type="molecule type" value="Genomic_DNA"/>
</dbReference>
<dbReference type="PROSITE" id="PS51197">
    <property type="entry name" value="HTH_RRF2_2"/>
    <property type="match status" value="1"/>
</dbReference>
<dbReference type="AlphaFoldDB" id="A0A1F5GRL6"/>
<dbReference type="GO" id="GO:0003677">
    <property type="term" value="F:DNA binding"/>
    <property type="evidence" value="ECO:0007669"/>
    <property type="project" value="UniProtKB-KW"/>
</dbReference>
<organism evidence="2 3">
    <name type="scientific">Candidatus Curtissbacteria bacterium RIFCSPLOWO2_01_FULL_37_9</name>
    <dbReference type="NCBI Taxonomy" id="1797724"/>
    <lineage>
        <taxon>Bacteria</taxon>
        <taxon>Candidatus Curtissiibacteriota</taxon>
    </lineage>
</organism>
<evidence type="ECO:0000313" key="2">
    <source>
        <dbReference type="EMBL" id="OGD94513.1"/>
    </source>
</evidence>
<reference evidence="2 3" key="1">
    <citation type="journal article" date="2016" name="Nat. Commun.">
        <title>Thousands of microbial genomes shed light on interconnected biogeochemical processes in an aquifer system.</title>
        <authorList>
            <person name="Anantharaman K."/>
            <person name="Brown C.T."/>
            <person name="Hug L.A."/>
            <person name="Sharon I."/>
            <person name="Castelle C.J."/>
            <person name="Probst A.J."/>
            <person name="Thomas B.C."/>
            <person name="Singh A."/>
            <person name="Wilkins M.J."/>
            <person name="Karaoz U."/>
            <person name="Brodie E.L."/>
            <person name="Williams K.H."/>
            <person name="Hubbard S.S."/>
            <person name="Banfield J.F."/>
        </authorList>
    </citation>
    <scope>NUCLEOTIDE SEQUENCE [LARGE SCALE GENOMIC DNA]</scope>
</reference>
<dbReference type="Gene3D" id="1.10.10.10">
    <property type="entry name" value="Winged helix-like DNA-binding domain superfamily/Winged helix DNA-binding domain"/>
    <property type="match status" value="1"/>
</dbReference>
<name>A0A1F5GRL6_9BACT</name>
<comment type="caution">
    <text evidence="2">The sequence shown here is derived from an EMBL/GenBank/DDBJ whole genome shotgun (WGS) entry which is preliminary data.</text>
</comment>
<evidence type="ECO:0000313" key="3">
    <source>
        <dbReference type="Proteomes" id="UP000178336"/>
    </source>
</evidence>
<dbReference type="NCBIfam" id="TIGR00738">
    <property type="entry name" value="rrf2_super"/>
    <property type="match status" value="1"/>
</dbReference>
<dbReference type="GO" id="GO:0005829">
    <property type="term" value="C:cytosol"/>
    <property type="evidence" value="ECO:0007669"/>
    <property type="project" value="TreeGrafter"/>
</dbReference>
<dbReference type="GO" id="GO:0003700">
    <property type="term" value="F:DNA-binding transcription factor activity"/>
    <property type="evidence" value="ECO:0007669"/>
    <property type="project" value="TreeGrafter"/>
</dbReference>